<keyword evidence="2" id="KW-0812">Transmembrane</keyword>
<evidence type="ECO:0000256" key="2">
    <source>
        <dbReference type="SAM" id="Phobius"/>
    </source>
</evidence>
<feature type="coiled-coil region" evidence="1">
    <location>
        <begin position="461"/>
        <end position="513"/>
    </location>
</feature>
<keyword evidence="3" id="KW-0482">Metalloprotease</keyword>
<feature type="transmembrane region" description="Helical" evidence="2">
    <location>
        <begin position="387"/>
        <end position="406"/>
    </location>
</feature>
<dbReference type="PANTHER" id="PTHR13325:SF3">
    <property type="entry name" value="MEMBRANE-BOUND TRANSCRIPTION FACTOR SITE-2 PROTEASE"/>
    <property type="match status" value="1"/>
</dbReference>
<keyword evidence="4" id="KW-1185">Reference proteome</keyword>
<proteinExistence type="predicted"/>
<feature type="transmembrane region" description="Helical" evidence="2">
    <location>
        <begin position="154"/>
        <end position="177"/>
    </location>
</feature>
<gene>
    <name evidence="3" type="primary">yydH</name>
    <name evidence="3" type="ORF">IMCC3135_26465</name>
</gene>
<feature type="transmembrane region" description="Helical" evidence="2">
    <location>
        <begin position="215"/>
        <end position="236"/>
    </location>
</feature>
<protein>
    <submittedName>
        <fullName evidence="3">Peptide zinc metalloprotease protein YydH</fullName>
    </submittedName>
</protein>
<accession>A0A2Z2NZY9</accession>
<dbReference type="KEGG" id="gai:IMCC3135_26465"/>
<evidence type="ECO:0000313" key="4">
    <source>
        <dbReference type="Proteomes" id="UP000250079"/>
    </source>
</evidence>
<keyword evidence="2" id="KW-1133">Transmembrane helix</keyword>
<dbReference type="GO" id="GO:0016020">
    <property type="term" value="C:membrane"/>
    <property type="evidence" value="ECO:0007669"/>
    <property type="project" value="InterPro"/>
</dbReference>
<reference evidence="3 4" key="1">
    <citation type="submission" date="2016-12" db="EMBL/GenBank/DDBJ databases">
        <authorList>
            <person name="Song W.-J."/>
            <person name="Kurnit D.M."/>
        </authorList>
    </citation>
    <scope>NUCLEOTIDE SEQUENCE [LARGE SCALE GENOMIC DNA]</scope>
    <source>
        <strain evidence="3 4">IMCC3135</strain>
    </source>
</reference>
<dbReference type="Proteomes" id="UP000250079">
    <property type="component" value="Chromosome"/>
</dbReference>
<dbReference type="PANTHER" id="PTHR13325">
    <property type="entry name" value="PROTEASE M50 MEMBRANE-BOUND TRANSCRIPTION FACTOR SITE 2 PROTEASE"/>
    <property type="match status" value="1"/>
</dbReference>
<sequence length="674" mass="73301">MHNEVTGQHVRIDGLARQVVHLLDAKTSIEKLLEQACISLSDEALEALATALLSLVNLGLISLGSAEAQSHLQRQAEQFDQRKPRAWHNPLAVRFALLDPDERLAALVQAGRVVSVTRMVQLALLLLLVGFLVAAVNTQALGEQLAFMARSPHQWWQMIVVYPFLKCLHEFAHAIAVKRFGGAVHEMGITLLVLMPVPYVDASDSWRIESRRRRILVSAAGMLAEGVVASLALVIWSLVEPGLIHEMAFALALTGSLSAVLFNANPLLKFDGYQILQDLLDIPNLAPRATRYLRYLLRRYLLNIKSAVSPVSGMGERRWLFLYGVSAGVYRWVITMGIALYLATRFPILGSLLAIFALYQLAVKPLFKGVGYLAHSSELAGQRTRGIMVSSTLVAMFMGLVFLVPMPTSTRAQGVVSVPVQARLYAPQSGEIASLNISDGQLVLPGQLLLTLNAPVLNKQLAVAQSELEVLKVQVQAALSNDKDSASSYREDLQEKRKNLAALSDRVASLQVRAGAQGTIKLDSRLLRVGQFVEAGASLGHIVNQESLHVKAVVRQSDISRVKAGVDHISVRLAEQFSQPLEATLIQQTPAGDRQLPSQALAGNGPGAIAVASGSEQQWETVEPVFHLELELPAGVTSSGIGGRAYVTLTHQAESLGSRSWRSLRQLLLDQLAI</sequence>
<dbReference type="GO" id="GO:0031293">
    <property type="term" value="P:membrane protein intracellular domain proteolysis"/>
    <property type="evidence" value="ECO:0007669"/>
    <property type="project" value="TreeGrafter"/>
</dbReference>
<dbReference type="GO" id="GO:0005737">
    <property type="term" value="C:cytoplasm"/>
    <property type="evidence" value="ECO:0007669"/>
    <property type="project" value="TreeGrafter"/>
</dbReference>
<dbReference type="GO" id="GO:0004222">
    <property type="term" value="F:metalloendopeptidase activity"/>
    <property type="evidence" value="ECO:0007669"/>
    <property type="project" value="InterPro"/>
</dbReference>
<dbReference type="InterPro" id="IPR001193">
    <property type="entry name" value="MBTPS2"/>
</dbReference>
<evidence type="ECO:0000313" key="3">
    <source>
        <dbReference type="EMBL" id="ASJ75348.1"/>
    </source>
</evidence>
<name>A0A2Z2NZY9_9GAMM</name>
<keyword evidence="3" id="KW-0645">Protease</keyword>
<dbReference type="EMBL" id="CP018632">
    <property type="protein sequence ID" value="ASJ75348.1"/>
    <property type="molecule type" value="Genomic_DNA"/>
</dbReference>
<organism evidence="3 4">
    <name type="scientific">Granulosicoccus antarcticus IMCC3135</name>
    <dbReference type="NCBI Taxonomy" id="1192854"/>
    <lineage>
        <taxon>Bacteria</taxon>
        <taxon>Pseudomonadati</taxon>
        <taxon>Pseudomonadota</taxon>
        <taxon>Gammaproteobacteria</taxon>
        <taxon>Chromatiales</taxon>
        <taxon>Granulosicoccaceae</taxon>
        <taxon>Granulosicoccus</taxon>
    </lineage>
</organism>
<keyword evidence="2" id="KW-0472">Membrane</keyword>
<dbReference type="SUPFAM" id="SSF111369">
    <property type="entry name" value="HlyD-like secretion proteins"/>
    <property type="match status" value="1"/>
</dbReference>
<feature type="transmembrane region" description="Helical" evidence="2">
    <location>
        <begin position="320"/>
        <end position="342"/>
    </location>
</feature>
<feature type="transmembrane region" description="Helical" evidence="2">
    <location>
        <begin position="348"/>
        <end position="367"/>
    </location>
</feature>
<evidence type="ECO:0000256" key="1">
    <source>
        <dbReference type="SAM" id="Coils"/>
    </source>
</evidence>
<keyword evidence="3" id="KW-0378">Hydrolase</keyword>
<feature type="transmembrane region" description="Helical" evidence="2">
    <location>
        <begin position="122"/>
        <end position="142"/>
    </location>
</feature>
<feature type="transmembrane region" description="Helical" evidence="2">
    <location>
        <begin position="248"/>
        <end position="268"/>
    </location>
</feature>
<dbReference type="AlphaFoldDB" id="A0A2Z2NZY9"/>
<keyword evidence="1" id="KW-0175">Coiled coil</keyword>